<evidence type="ECO:0000313" key="2">
    <source>
        <dbReference type="Proteomes" id="UP000324800"/>
    </source>
</evidence>
<protein>
    <submittedName>
        <fullName evidence="1">Uncharacterized protein</fullName>
    </submittedName>
</protein>
<accession>A0A5J4V5T7</accession>
<reference evidence="1 2" key="1">
    <citation type="submission" date="2019-03" db="EMBL/GenBank/DDBJ databases">
        <title>Single cell metagenomics reveals metabolic interactions within the superorganism composed of flagellate Streblomastix strix and complex community of Bacteroidetes bacteria on its surface.</title>
        <authorList>
            <person name="Treitli S.C."/>
            <person name="Kolisko M."/>
            <person name="Husnik F."/>
            <person name="Keeling P."/>
            <person name="Hampl V."/>
        </authorList>
    </citation>
    <scope>NUCLEOTIDE SEQUENCE [LARGE SCALE GENOMIC DNA]</scope>
    <source>
        <strain evidence="1">ST1C</strain>
    </source>
</reference>
<evidence type="ECO:0000313" key="1">
    <source>
        <dbReference type="EMBL" id="KAA6378088.1"/>
    </source>
</evidence>
<dbReference type="OrthoDB" id="10500762at2759"/>
<dbReference type="AlphaFoldDB" id="A0A5J4V5T7"/>
<name>A0A5J4V5T7_9EUKA</name>
<sequence>MNSQLMKTHIPKSQQNLEIIENLQKTVAVPSFQNGGQHYFSIKEIKPESQMPSLFNMKVTISFPKQIISKKFDQFSEFYKEGTYIFVEQKNSAELLKEYVLYHRGKTIIGSFQNDATTGSFIFNTIKQKQEKNNNRFVYQLQENVRNDDIFYCGRYISIRQISNTIAQQTVVPYFMPVSFTISIPLDDLLIFSAFSEYPDSPFDLIISMAKYCTINKDELLRQDKDQLKEIDHFFRNWYLTFKYTNMFTQIGCSTDLITGICAEKLTLSVLKYLVCDIKPVIVSVRNNIVRALTANMSGYKASVAYLNRERNFYASCPFVVPALRIETLAFSSCAALIGIKTTYNIPLSHVTEMSLLFLKGSRCITCFENPCYQNLQVSTLGRNFSDFLMNTLNEQFFTMQLAANSLDNIFETADKYEDSFATPRRSTTRKFNPVSDNISFFVTLQRECNSNGSLIFDGLDTQNQNTQIELRGQPIFQSEFDTYYNVDTNGKHPSPPILCTIHDTFWPFTPLIGGSCDYDTTHSFDEVIGQITA</sequence>
<dbReference type="Proteomes" id="UP000324800">
    <property type="component" value="Unassembled WGS sequence"/>
</dbReference>
<proteinExistence type="predicted"/>
<gene>
    <name evidence="1" type="ORF">EZS28_026385</name>
</gene>
<dbReference type="EMBL" id="SNRW01009383">
    <property type="protein sequence ID" value="KAA6378088.1"/>
    <property type="molecule type" value="Genomic_DNA"/>
</dbReference>
<organism evidence="1 2">
    <name type="scientific">Streblomastix strix</name>
    <dbReference type="NCBI Taxonomy" id="222440"/>
    <lineage>
        <taxon>Eukaryota</taxon>
        <taxon>Metamonada</taxon>
        <taxon>Preaxostyla</taxon>
        <taxon>Oxymonadida</taxon>
        <taxon>Streblomastigidae</taxon>
        <taxon>Streblomastix</taxon>
    </lineage>
</organism>
<comment type="caution">
    <text evidence="1">The sequence shown here is derived from an EMBL/GenBank/DDBJ whole genome shotgun (WGS) entry which is preliminary data.</text>
</comment>